<name>A0A368T4X5_9ACTN</name>
<keyword evidence="2" id="KW-1185">Reference proteome</keyword>
<proteinExistence type="predicted"/>
<comment type="caution">
    <text evidence="1">The sequence shown here is derived from an EMBL/GenBank/DDBJ whole genome shotgun (WGS) entry which is preliminary data.</text>
</comment>
<accession>A0A368T4X5</accession>
<organism evidence="1 2">
    <name type="scientific">Marinitenerispora sediminis</name>
    <dbReference type="NCBI Taxonomy" id="1931232"/>
    <lineage>
        <taxon>Bacteria</taxon>
        <taxon>Bacillati</taxon>
        <taxon>Actinomycetota</taxon>
        <taxon>Actinomycetes</taxon>
        <taxon>Streptosporangiales</taxon>
        <taxon>Nocardiopsidaceae</taxon>
        <taxon>Marinitenerispora</taxon>
    </lineage>
</organism>
<dbReference type="EMBL" id="QEIN01000098">
    <property type="protein sequence ID" value="RCV58291.1"/>
    <property type="molecule type" value="Genomic_DNA"/>
</dbReference>
<dbReference type="Proteomes" id="UP000253318">
    <property type="component" value="Unassembled WGS sequence"/>
</dbReference>
<protein>
    <submittedName>
        <fullName evidence="1">Uncharacterized protein</fullName>
    </submittedName>
</protein>
<sequence length="83" mass="9214">MGIGQLLDYSRHLDIEGLQLALLLPARPPEDLIELLTDLGIACVYETTPSNFERIAPPTPWIRQPQNFSVFPPQPSAVGQMQS</sequence>
<gene>
    <name evidence="1" type="ORF">DEF24_13785</name>
</gene>
<evidence type="ECO:0000313" key="2">
    <source>
        <dbReference type="Proteomes" id="UP000253318"/>
    </source>
</evidence>
<dbReference type="AlphaFoldDB" id="A0A368T4X5"/>
<reference evidence="1 2" key="1">
    <citation type="submission" date="2018-04" db="EMBL/GenBank/DDBJ databases">
        <title>Novel actinobacteria from marine sediment.</title>
        <authorList>
            <person name="Ng Z.Y."/>
            <person name="Tan G.Y.A."/>
        </authorList>
    </citation>
    <scope>NUCLEOTIDE SEQUENCE [LARGE SCALE GENOMIC DNA]</scope>
    <source>
        <strain evidence="1 2">TPS81</strain>
    </source>
</reference>
<evidence type="ECO:0000313" key="1">
    <source>
        <dbReference type="EMBL" id="RCV58291.1"/>
    </source>
</evidence>